<dbReference type="KEGG" id="jre:108987937"/>
<dbReference type="PANTHER" id="PTHR12547">
    <property type="entry name" value="CCCH ZINC FINGER/TIS11-RELATED"/>
    <property type="match status" value="1"/>
</dbReference>
<organism evidence="8 11">
    <name type="scientific">Juglans regia</name>
    <name type="common">English walnut</name>
    <dbReference type="NCBI Taxonomy" id="51240"/>
    <lineage>
        <taxon>Eukaryota</taxon>
        <taxon>Viridiplantae</taxon>
        <taxon>Streptophyta</taxon>
        <taxon>Embryophyta</taxon>
        <taxon>Tracheophyta</taxon>
        <taxon>Spermatophyta</taxon>
        <taxon>Magnoliopsida</taxon>
        <taxon>eudicotyledons</taxon>
        <taxon>Gunneridae</taxon>
        <taxon>Pentapetalae</taxon>
        <taxon>rosids</taxon>
        <taxon>fabids</taxon>
        <taxon>Fagales</taxon>
        <taxon>Juglandaceae</taxon>
        <taxon>Juglans</taxon>
    </lineage>
</organism>
<dbReference type="GO" id="GO:0045893">
    <property type="term" value="P:positive regulation of DNA-templated transcription"/>
    <property type="evidence" value="ECO:0007669"/>
    <property type="project" value="EnsemblPlants"/>
</dbReference>
<dbReference type="Pfam" id="PF00642">
    <property type="entry name" value="zf-CCCH"/>
    <property type="match status" value="2"/>
</dbReference>
<sequence length="349" mass="39051">MDKDVSPPSNTGTITEFITSSPIASHDSIPPPPPSSSPDNTASFDYLLKNQNFGTDFASLYRSIFPPKSTSISFSPSTCCSSSINDDLNSDTIATQQRLNQARLILQYQELNSHYDRCCSRLLDLIAEADLLRQENAHLRIINTELLKLLSSQASFHNLLLSSSTDPNHSFLHEFRCLSTEDEDSTSTTASTNRFDRLSSDRFSLPKSISVRSTGFTKPSNLPAATQNSTPTRSFTRPRVQNQLSSGSQKVYLSGKRVEEQEAMELEVYNQGMFKTELCNKWQESGTCPYGDHCQFAHGITELRPVIRHPRYKTEVCRMVVAGGTCPYGHRCHFRHSLSEQEKLLPAPL</sequence>
<evidence type="ECO:0000256" key="2">
    <source>
        <dbReference type="ARBA" id="ARBA00022737"/>
    </source>
</evidence>
<dbReference type="RefSeq" id="XP_035544046.1">
    <property type="nucleotide sequence ID" value="XM_035688153.1"/>
</dbReference>
<gene>
    <name evidence="9 10 11 12 13" type="primary">LOC108987937</name>
</gene>
<dbReference type="GO" id="GO:1901347">
    <property type="term" value="P:negative regulation of secondary cell wall biogenesis"/>
    <property type="evidence" value="ECO:0007669"/>
    <property type="project" value="EnsemblPlants"/>
</dbReference>
<dbReference type="AlphaFoldDB" id="A0A2I4EAY5"/>
<feature type="region of interest" description="Disordered" evidence="6">
    <location>
        <begin position="1"/>
        <end position="42"/>
    </location>
</feature>
<keyword evidence="4 5" id="KW-0862">Zinc</keyword>
<evidence type="ECO:0000256" key="4">
    <source>
        <dbReference type="ARBA" id="ARBA00022833"/>
    </source>
</evidence>
<dbReference type="GO" id="GO:0003729">
    <property type="term" value="F:mRNA binding"/>
    <property type="evidence" value="ECO:0007669"/>
    <property type="project" value="EnsemblPlants"/>
</dbReference>
<reference evidence="9 10" key="1">
    <citation type="submission" date="2025-04" db="UniProtKB">
        <authorList>
            <consortium name="RefSeq"/>
        </authorList>
    </citation>
    <scope>IDENTIFICATION</scope>
    <source>
        <tissue evidence="9 10">Leaves</tissue>
    </source>
</reference>
<evidence type="ECO:0000313" key="12">
    <source>
        <dbReference type="RefSeq" id="XP_035544044.1"/>
    </source>
</evidence>
<feature type="domain" description="C3H1-type" evidence="7">
    <location>
        <begin position="273"/>
        <end position="301"/>
    </location>
</feature>
<dbReference type="FunFam" id="4.10.1000.10:FF:000002">
    <property type="entry name" value="Zinc finger protein 36, C3H1 type-like 1"/>
    <property type="match status" value="1"/>
</dbReference>
<evidence type="ECO:0000256" key="1">
    <source>
        <dbReference type="ARBA" id="ARBA00022723"/>
    </source>
</evidence>
<dbReference type="InterPro" id="IPR045877">
    <property type="entry name" value="ZFP36-like"/>
</dbReference>
<dbReference type="FunFam" id="4.10.1000.10:FF:000001">
    <property type="entry name" value="zinc finger CCCH domain-containing protein 15-like"/>
    <property type="match status" value="1"/>
</dbReference>
<feature type="domain" description="C3H1-type" evidence="7">
    <location>
        <begin position="311"/>
        <end position="339"/>
    </location>
</feature>
<accession>A0A2I4EAY5</accession>
<keyword evidence="1 5" id="KW-0479">Metal-binding</keyword>
<dbReference type="PROSITE" id="PS50103">
    <property type="entry name" value="ZF_C3H1"/>
    <property type="match status" value="2"/>
</dbReference>
<dbReference type="Gene3D" id="4.10.1000.10">
    <property type="entry name" value="Zinc finger, CCCH-type"/>
    <property type="match status" value="2"/>
</dbReference>
<dbReference type="RefSeq" id="XP_035544044.1">
    <property type="nucleotide sequence ID" value="XM_035688151.1"/>
</dbReference>
<evidence type="ECO:0000313" key="8">
    <source>
        <dbReference type="Proteomes" id="UP000235220"/>
    </source>
</evidence>
<dbReference type="RefSeq" id="XP_018816561.1">
    <property type="nucleotide sequence ID" value="XM_018961016.2"/>
</dbReference>
<dbReference type="Proteomes" id="UP000235220">
    <property type="component" value="Chromosome 1"/>
</dbReference>
<evidence type="ECO:0000256" key="5">
    <source>
        <dbReference type="PROSITE-ProRule" id="PRU00723"/>
    </source>
</evidence>
<evidence type="ECO:0000313" key="10">
    <source>
        <dbReference type="RefSeq" id="XP_018816560.1"/>
    </source>
</evidence>
<feature type="compositionally biased region" description="Polar residues" evidence="6">
    <location>
        <begin position="7"/>
        <end position="19"/>
    </location>
</feature>
<dbReference type="GO" id="GO:0051511">
    <property type="term" value="P:negative regulation of unidimensional cell growth"/>
    <property type="evidence" value="ECO:0007669"/>
    <property type="project" value="EnsemblPlants"/>
</dbReference>
<feature type="zinc finger region" description="C3H1-type" evidence="5">
    <location>
        <begin position="311"/>
        <end position="339"/>
    </location>
</feature>
<feature type="zinc finger region" description="C3H1-type" evidence="5">
    <location>
        <begin position="273"/>
        <end position="301"/>
    </location>
</feature>
<keyword evidence="2" id="KW-0677">Repeat</keyword>
<dbReference type="GO" id="GO:0008270">
    <property type="term" value="F:zinc ion binding"/>
    <property type="evidence" value="ECO:0007669"/>
    <property type="project" value="UniProtKB-KW"/>
</dbReference>
<dbReference type="PANTHER" id="PTHR12547:SF178">
    <property type="entry name" value="ZINC FINGER CCCH DOMAIN-CONTAINING PROTEIN 14"/>
    <property type="match status" value="1"/>
</dbReference>
<protein>
    <submittedName>
        <fullName evidence="9 10">Zinc finger CCCH domain-containing protein 14</fullName>
    </submittedName>
</protein>
<dbReference type="SMART" id="SM00356">
    <property type="entry name" value="ZnF_C3H1"/>
    <property type="match status" value="2"/>
</dbReference>
<dbReference type="InterPro" id="IPR036855">
    <property type="entry name" value="Znf_CCCH_sf"/>
</dbReference>
<dbReference type="InterPro" id="IPR000571">
    <property type="entry name" value="Znf_CCCH"/>
</dbReference>
<dbReference type="OrthoDB" id="410307at2759"/>
<evidence type="ECO:0000313" key="13">
    <source>
        <dbReference type="RefSeq" id="XP_035544046.1"/>
    </source>
</evidence>
<dbReference type="GeneID" id="108987937"/>
<dbReference type="RefSeq" id="XP_018816559.1">
    <property type="nucleotide sequence ID" value="XM_018961014.2"/>
</dbReference>
<keyword evidence="3 5" id="KW-0863">Zinc-finger</keyword>
<feature type="region of interest" description="Disordered" evidence="6">
    <location>
        <begin position="211"/>
        <end position="241"/>
    </location>
</feature>
<evidence type="ECO:0000313" key="11">
    <source>
        <dbReference type="RefSeq" id="XP_018816561.1"/>
    </source>
</evidence>
<evidence type="ECO:0000256" key="6">
    <source>
        <dbReference type="SAM" id="MobiDB-lite"/>
    </source>
</evidence>
<dbReference type="RefSeq" id="XP_018816560.1">
    <property type="nucleotide sequence ID" value="XM_018961015.2"/>
</dbReference>
<dbReference type="STRING" id="51240.A0A2I4EAY5"/>
<dbReference type="SUPFAM" id="SSF90229">
    <property type="entry name" value="CCCH zinc finger"/>
    <property type="match status" value="2"/>
</dbReference>
<dbReference type="Gramene" id="Jr01_07850_p1">
    <property type="protein sequence ID" value="cds.Jr01_07850_p1"/>
    <property type="gene ID" value="Jr01_07850"/>
</dbReference>
<evidence type="ECO:0000313" key="9">
    <source>
        <dbReference type="RefSeq" id="XP_018816559.1"/>
    </source>
</evidence>
<keyword evidence="8" id="KW-1185">Reference proteome</keyword>
<dbReference type="SMR" id="A0A2I4EAY5"/>
<evidence type="ECO:0000256" key="3">
    <source>
        <dbReference type="ARBA" id="ARBA00022771"/>
    </source>
</evidence>
<name>A0A2I4EAY5_JUGRE</name>
<proteinExistence type="predicted"/>
<evidence type="ECO:0000259" key="7">
    <source>
        <dbReference type="PROSITE" id="PS50103"/>
    </source>
</evidence>